<keyword evidence="4" id="KW-0217">Developmental protein</keyword>
<organism evidence="13 14">
    <name type="scientific">Aphis glycines</name>
    <name type="common">Soybean aphid</name>
    <dbReference type="NCBI Taxonomy" id="307491"/>
    <lineage>
        <taxon>Eukaryota</taxon>
        <taxon>Metazoa</taxon>
        <taxon>Ecdysozoa</taxon>
        <taxon>Arthropoda</taxon>
        <taxon>Hexapoda</taxon>
        <taxon>Insecta</taxon>
        <taxon>Pterygota</taxon>
        <taxon>Neoptera</taxon>
        <taxon>Paraneoptera</taxon>
        <taxon>Hemiptera</taxon>
        <taxon>Sternorrhyncha</taxon>
        <taxon>Aphidomorpha</taxon>
        <taxon>Aphidoidea</taxon>
        <taxon>Aphididae</taxon>
        <taxon>Aphidini</taxon>
        <taxon>Aphis</taxon>
        <taxon>Aphis</taxon>
    </lineage>
</organism>
<evidence type="ECO:0000256" key="7">
    <source>
        <dbReference type="ARBA" id="ARBA00023125"/>
    </source>
</evidence>
<keyword evidence="14" id="KW-1185">Reference proteome</keyword>
<evidence type="ECO:0000256" key="11">
    <source>
        <dbReference type="PROSITE-ProRule" id="PRU00267"/>
    </source>
</evidence>
<feature type="domain" description="HMG box" evidence="12">
    <location>
        <begin position="44"/>
        <end position="113"/>
    </location>
</feature>
<dbReference type="PROSITE" id="PS50118">
    <property type="entry name" value="HMG_BOX_2"/>
    <property type="match status" value="1"/>
</dbReference>
<keyword evidence="6" id="KW-0221">Differentiation</keyword>
<keyword evidence="10" id="KW-0469">Meiosis</keyword>
<dbReference type="GO" id="GO:0043186">
    <property type="term" value="C:P granule"/>
    <property type="evidence" value="ECO:0007669"/>
    <property type="project" value="TreeGrafter"/>
</dbReference>
<dbReference type="PANTHER" id="PTHR21358:SF4">
    <property type="entry name" value="PROTEIN MAELSTROM HOMOLOG"/>
    <property type="match status" value="1"/>
</dbReference>
<dbReference type="GO" id="GO:0007140">
    <property type="term" value="P:male meiotic nuclear division"/>
    <property type="evidence" value="ECO:0007669"/>
    <property type="project" value="TreeGrafter"/>
</dbReference>
<comment type="subcellular location">
    <subcellularLocation>
        <location evidence="2">Cytoplasm</location>
    </subcellularLocation>
    <subcellularLocation>
        <location evidence="1">Nucleus</location>
    </subcellularLocation>
</comment>
<dbReference type="GO" id="GO:0043565">
    <property type="term" value="F:sequence-specific DNA binding"/>
    <property type="evidence" value="ECO:0007669"/>
    <property type="project" value="TreeGrafter"/>
</dbReference>
<comment type="caution">
    <text evidence="13">The sequence shown here is derived from an EMBL/GenBank/DDBJ whole genome shotgun (WGS) entry which is preliminary data.</text>
</comment>
<proteinExistence type="inferred from homology"/>
<evidence type="ECO:0000256" key="10">
    <source>
        <dbReference type="ARBA" id="ARBA00023254"/>
    </source>
</evidence>
<dbReference type="EMBL" id="VYZN01000038">
    <property type="protein sequence ID" value="KAE9532622.1"/>
    <property type="molecule type" value="Genomic_DNA"/>
</dbReference>
<dbReference type="Proteomes" id="UP000475862">
    <property type="component" value="Unassembled WGS sequence"/>
</dbReference>
<evidence type="ECO:0000313" key="14">
    <source>
        <dbReference type="Proteomes" id="UP000475862"/>
    </source>
</evidence>
<dbReference type="GO" id="GO:0034587">
    <property type="term" value="P:piRNA processing"/>
    <property type="evidence" value="ECO:0007669"/>
    <property type="project" value="TreeGrafter"/>
</dbReference>
<evidence type="ECO:0000313" key="13">
    <source>
        <dbReference type="EMBL" id="KAE9532622.1"/>
    </source>
</evidence>
<accession>A0A6G0TIT2</accession>
<gene>
    <name evidence="13" type="ORF">AGLY_009703</name>
</gene>
<dbReference type="GO" id="GO:0030154">
    <property type="term" value="P:cell differentiation"/>
    <property type="evidence" value="ECO:0007669"/>
    <property type="project" value="UniProtKB-KW"/>
</dbReference>
<protein>
    <recommendedName>
        <fullName evidence="12">HMG box domain-containing protein</fullName>
    </recommendedName>
</protein>
<sequence length="438" mass="50009">MLVISLATTTAAIDTITVAPTCRSIDSTQSFILLPLESSEEINMSTKKNAFAIFLADYRNEEINKGNKPSSFQQLSIKLAPIWSSMTDKEKNKYKVLAGKNKEKPLAQISDQQKNSCDFLSMQKYLTKMFEFILNDKELLEKKFILLHINCHTHNGEQYYFPAEIAALEFNLINGVSRTYHKIIGISKIYPRGFAGGMREYSDLFHQICCWHEHADDYQDILLEFLTFLKDGNINQTDFQEGTLDLPYLFTAETEIGMDIMKAKSSLERFYSTVFPKDGAENYKSVFKIGSINQLLLEIKKKMKLNLDPQNIRPGMSVHDILESDMFGHGLGCMYHEMKDIAYKCSKARVIQWMSNICKHISTYTSLQIVPGRHIAAQLKDGSRMIIENANLPLTKQDLKLIDINTFKDDSILPNCIESSILTQTQQNSYSSDEENDL</sequence>
<keyword evidence="9 11" id="KW-0539">Nucleus</keyword>
<evidence type="ECO:0000256" key="3">
    <source>
        <dbReference type="ARBA" id="ARBA00007057"/>
    </source>
</evidence>
<evidence type="ECO:0000256" key="5">
    <source>
        <dbReference type="ARBA" id="ARBA00022490"/>
    </source>
</evidence>
<dbReference type="GO" id="GO:0005634">
    <property type="term" value="C:nucleus"/>
    <property type="evidence" value="ECO:0007669"/>
    <property type="project" value="UniProtKB-SubCell"/>
</dbReference>
<dbReference type="SUPFAM" id="SSF47095">
    <property type="entry name" value="HMG-box"/>
    <property type="match status" value="1"/>
</dbReference>
<dbReference type="InterPro" id="IPR036910">
    <property type="entry name" value="HMG_box_dom_sf"/>
</dbReference>
<dbReference type="GO" id="GO:0007283">
    <property type="term" value="P:spermatogenesis"/>
    <property type="evidence" value="ECO:0007669"/>
    <property type="project" value="TreeGrafter"/>
</dbReference>
<evidence type="ECO:0000256" key="2">
    <source>
        <dbReference type="ARBA" id="ARBA00004496"/>
    </source>
</evidence>
<dbReference type="Pfam" id="PF13017">
    <property type="entry name" value="Maelstrom"/>
    <property type="match status" value="1"/>
</dbReference>
<dbReference type="PANTHER" id="PTHR21358">
    <property type="entry name" value="PROTEIN MAELSTROM HOMOLOG"/>
    <property type="match status" value="1"/>
</dbReference>
<evidence type="ECO:0000256" key="4">
    <source>
        <dbReference type="ARBA" id="ARBA00022473"/>
    </source>
</evidence>
<keyword evidence="8" id="KW-0943">RNA-mediated gene silencing</keyword>
<dbReference type="GO" id="GO:0060964">
    <property type="term" value="P:regulation of miRNA-mediated gene silencing"/>
    <property type="evidence" value="ECO:0007669"/>
    <property type="project" value="InterPro"/>
</dbReference>
<dbReference type="GO" id="GO:0045892">
    <property type="term" value="P:negative regulation of DNA-templated transcription"/>
    <property type="evidence" value="ECO:0007669"/>
    <property type="project" value="TreeGrafter"/>
</dbReference>
<dbReference type="AlphaFoldDB" id="A0A6G0TIT2"/>
<dbReference type="InterPro" id="IPR009071">
    <property type="entry name" value="HMG_box_dom"/>
</dbReference>
<evidence type="ECO:0000256" key="1">
    <source>
        <dbReference type="ARBA" id="ARBA00004123"/>
    </source>
</evidence>
<dbReference type="Gene3D" id="1.10.30.10">
    <property type="entry name" value="High mobility group box domain"/>
    <property type="match status" value="1"/>
</dbReference>
<dbReference type="InterPro" id="IPR024970">
    <property type="entry name" value="Maelstrom"/>
</dbReference>
<evidence type="ECO:0000259" key="12">
    <source>
        <dbReference type="PROSITE" id="PS50118"/>
    </source>
</evidence>
<dbReference type="OrthoDB" id="24555at2759"/>
<keyword evidence="5" id="KW-0963">Cytoplasm</keyword>
<evidence type="ECO:0000256" key="8">
    <source>
        <dbReference type="ARBA" id="ARBA00023158"/>
    </source>
</evidence>
<keyword evidence="7 11" id="KW-0238">DNA-binding</keyword>
<evidence type="ECO:0000256" key="9">
    <source>
        <dbReference type="ARBA" id="ARBA00023242"/>
    </source>
</evidence>
<feature type="DNA-binding region" description="HMG box" evidence="11">
    <location>
        <begin position="44"/>
        <end position="113"/>
    </location>
</feature>
<comment type="similarity">
    <text evidence="3">Belongs to the maelstrom family.</text>
</comment>
<name>A0A6G0TIT2_APHGL</name>
<dbReference type="InterPro" id="IPR039259">
    <property type="entry name" value="Protein_maelstrom"/>
</dbReference>
<reference evidence="13 14" key="1">
    <citation type="submission" date="2019-08" db="EMBL/GenBank/DDBJ databases">
        <title>The genome of the soybean aphid Biotype 1, its phylome, world population structure and adaptation to the North American continent.</title>
        <authorList>
            <person name="Giordano R."/>
            <person name="Donthu R.K."/>
            <person name="Hernandez A.G."/>
            <person name="Wright C.L."/>
            <person name="Zimin A.V."/>
        </authorList>
    </citation>
    <scope>NUCLEOTIDE SEQUENCE [LARGE SCALE GENOMIC DNA]</scope>
    <source>
        <tissue evidence="13">Whole aphids</tissue>
    </source>
</reference>
<evidence type="ECO:0000256" key="6">
    <source>
        <dbReference type="ARBA" id="ARBA00022782"/>
    </source>
</evidence>